<dbReference type="PANTHER" id="PTHR47957:SF3">
    <property type="entry name" value="ATP-DEPENDENT HELICASE HRQ1"/>
    <property type="match status" value="1"/>
</dbReference>
<dbReference type="Pfam" id="PF00271">
    <property type="entry name" value="Helicase_C"/>
    <property type="match status" value="1"/>
</dbReference>
<evidence type="ECO:0000256" key="1">
    <source>
        <dbReference type="ARBA" id="ARBA00022741"/>
    </source>
</evidence>
<dbReference type="RefSeq" id="WP_369611172.1">
    <property type="nucleotide sequence ID" value="NZ_AP031322.1"/>
</dbReference>
<evidence type="ECO:0000256" key="2">
    <source>
        <dbReference type="ARBA" id="ARBA00022840"/>
    </source>
</evidence>
<dbReference type="SMART" id="SM00490">
    <property type="entry name" value="HELICc"/>
    <property type="match status" value="1"/>
</dbReference>
<dbReference type="InterPro" id="IPR011545">
    <property type="entry name" value="DEAD/DEAH_box_helicase_dom"/>
</dbReference>
<keyword evidence="1" id="KW-0547">Nucleotide-binding</keyword>
<evidence type="ECO:0000259" key="4">
    <source>
        <dbReference type="PROSITE" id="PS51194"/>
    </source>
</evidence>
<gene>
    <name evidence="5" type="ORF">SJAV_09320</name>
</gene>
<evidence type="ECO:0000259" key="3">
    <source>
        <dbReference type="PROSITE" id="PS51192"/>
    </source>
</evidence>
<dbReference type="GO" id="GO:0006289">
    <property type="term" value="P:nucleotide-excision repair"/>
    <property type="evidence" value="ECO:0007669"/>
    <property type="project" value="TreeGrafter"/>
</dbReference>
<keyword evidence="2" id="KW-0067">ATP-binding</keyword>
<dbReference type="InterPro" id="IPR027417">
    <property type="entry name" value="P-loop_NTPase"/>
</dbReference>
<dbReference type="PROSITE" id="PS51194">
    <property type="entry name" value="HELICASE_CTER"/>
    <property type="match status" value="1"/>
</dbReference>
<dbReference type="SMART" id="SM00487">
    <property type="entry name" value="DEXDc"/>
    <property type="match status" value="1"/>
</dbReference>
<dbReference type="Gene3D" id="3.40.50.300">
    <property type="entry name" value="P-loop containing nucleotide triphosphate hydrolases"/>
    <property type="match status" value="2"/>
</dbReference>
<proteinExistence type="predicted"/>
<feature type="domain" description="Helicase C-terminal" evidence="4">
    <location>
        <begin position="689"/>
        <end position="858"/>
    </location>
</feature>
<evidence type="ECO:0008006" key="6">
    <source>
        <dbReference type="Google" id="ProtNLM"/>
    </source>
</evidence>
<feature type="domain" description="Helicase ATP-binding" evidence="3">
    <location>
        <begin position="268"/>
        <end position="518"/>
    </location>
</feature>
<dbReference type="Pfam" id="PF00270">
    <property type="entry name" value="DEAD"/>
    <property type="match status" value="1"/>
</dbReference>
<dbReference type="GO" id="GO:0043138">
    <property type="term" value="F:3'-5' DNA helicase activity"/>
    <property type="evidence" value="ECO:0007669"/>
    <property type="project" value="TreeGrafter"/>
</dbReference>
<reference evidence="5" key="1">
    <citation type="submission" date="2024-03" db="EMBL/GenBank/DDBJ databases">
        <title>Complete genome sequence of Sulfurisphaera javensis strain KD-1.</title>
        <authorList>
            <person name="Sakai H."/>
            <person name="Nur N."/>
            <person name="Suwanto A."/>
            <person name="Kurosawa N."/>
        </authorList>
    </citation>
    <scope>NUCLEOTIDE SEQUENCE</scope>
    <source>
        <strain evidence="5">KD-1</strain>
    </source>
</reference>
<dbReference type="InterPro" id="IPR014001">
    <property type="entry name" value="Helicase_ATP-bd"/>
</dbReference>
<dbReference type="KEGG" id="sjv:SJAV_09320"/>
<dbReference type="PROSITE" id="PS51192">
    <property type="entry name" value="HELICASE_ATP_BIND_1"/>
    <property type="match status" value="1"/>
</dbReference>
<dbReference type="EMBL" id="AP031322">
    <property type="protein sequence ID" value="BFH72988.1"/>
    <property type="molecule type" value="Genomic_DNA"/>
</dbReference>
<dbReference type="PANTHER" id="PTHR47957">
    <property type="entry name" value="ATP-DEPENDENT HELICASE HRQ1"/>
    <property type="match status" value="1"/>
</dbReference>
<dbReference type="GO" id="GO:0005524">
    <property type="term" value="F:ATP binding"/>
    <property type="evidence" value="ECO:0007669"/>
    <property type="project" value="UniProtKB-KW"/>
</dbReference>
<accession>A0AAT9GQ05</accession>
<evidence type="ECO:0000313" key="5">
    <source>
        <dbReference type="EMBL" id="BFH72988.1"/>
    </source>
</evidence>
<dbReference type="AlphaFoldDB" id="A0AAT9GQ05"/>
<dbReference type="GO" id="GO:0036297">
    <property type="term" value="P:interstrand cross-link repair"/>
    <property type="evidence" value="ECO:0007669"/>
    <property type="project" value="TreeGrafter"/>
</dbReference>
<dbReference type="GeneID" id="92353861"/>
<organism evidence="5">
    <name type="scientific">Sulfurisphaera javensis</name>
    <dbReference type="NCBI Taxonomy" id="2049879"/>
    <lineage>
        <taxon>Archaea</taxon>
        <taxon>Thermoproteota</taxon>
        <taxon>Thermoprotei</taxon>
        <taxon>Sulfolobales</taxon>
        <taxon>Sulfolobaceae</taxon>
        <taxon>Sulfurisphaera</taxon>
    </lineage>
</organism>
<name>A0AAT9GQ05_9CREN</name>
<sequence length="1168" mass="134451">MSQNFTLDSLSPDPKSSNIDTFIEIYHEILKHEICLMRLGTPCVYNKGFYVSASKSSVNYNVDRKLTIIDILYLVLSTLKRMNINYRFTSNDFRSFFNKLIRSRLLIDLPCDPTDMNSVKKAINNSSVHNEEKEGDLRAYLYTYMNELKGRDDYNEIRKFLEEEIKNNNSLCYKSAFGELIRLTRYETSLPYSKKTMTQEMPYKVLESYILPFIEDYFLDRDMKYMEELCKHLEQKFSDLKEIFCESLRKNQITALNPYQEKMIMDLLQNIDKPKIALISAPTGAGKTLIFMSYIILKLLKEGGVGVIIYPTKALARQQLEDMLNLIYWVNSQLSSGKKICVKIMDGDSPLSKNEVNGDSPFRGGIKINGGELRYTQNKDVELISKNRLEILDWVSEIRSDPINTPCIIITNHSMLSYHLSKNPNWINTLLDNLKLIVIDEAHVFLTDISKINNLHFLLARLLLLSFWNKYGNNYQNLYEDLKKFINYRKIDIILSSATIGDRVLVPNNVSLSYVGGINVSGLSKRAQPDLTPLLRWIQDLYYTIANIGVIYEDYYNFVDKNSKKRLIITTVNFPAPGGGSQTPLIEALATTLIWIEGLSLGVKNAYNLNNFYLHNITFIDNIPTQGEIFRRFVENGIRKEHFHADKLLVSPLITSWQKRIGSEIIKDLLNQIPNGYSLLQDTYLAQYSHIQLFYPLSEINKYIIAFNNNSSNALNIVKDVLVFANNVINSNSIYYVLLHNAKLDPQTRNKIENIIRNNSDKWRLILSTSTLELGLNIPGVSLVYQYGAPTSSESYIQRIGRAGRTNSTLRIAFGSLFMRNVGIDISFIDEEFAFRYLFNVYQQRIPKDIDENTIKRYCALIYIDFNNRKINQQAIKNFLSNVILLYTSEKTPNPSRNIIDEVINLVKARDHIEQIIQKYTNTYNGIQEVYDVIYNVEPMLFYVENILKNMNVNYLKLLLNGNQSNSSCSSININNLVNAPQIINSFIFDIDSITNYPTRSGSISLSILLSAKIPSYIIDLEKIRFDINNVIKCVRNVAGNNQTSLYIHLKNIIKNNSPTSVIYIDNYISDIISQLMRLYAIRLPKLKQSSKVYRILLSSAIDLVTGNVIPNPTLAEIQAIEYVCDDINSVKKSSRKKQSNIIKLKCGNINRKSRDDVIKYIPFRHEE</sequence>
<protein>
    <recommendedName>
        <fullName evidence="6">DEAD/DEAH box helicase</fullName>
    </recommendedName>
</protein>
<dbReference type="InterPro" id="IPR001650">
    <property type="entry name" value="Helicase_C-like"/>
</dbReference>
<dbReference type="SUPFAM" id="SSF52540">
    <property type="entry name" value="P-loop containing nucleoside triphosphate hydrolases"/>
    <property type="match status" value="1"/>
</dbReference>
<dbReference type="GO" id="GO:0003676">
    <property type="term" value="F:nucleic acid binding"/>
    <property type="evidence" value="ECO:0007669"/>
    <property type="project" value="InterPro"/>
</dbReference>